<dbReference type="Proteomes" id="UP000054270">
    <property type="component" value="Unassembled WGS sequence"/>
</dbReference>
<feature type="non-terminal residue" evidence="1">
    <location>
        <position position="1"/>
    </location>
</feature>
<dbReference type="Gene3D" id="3.60.130.30">
    <property type="match status" value="1"/>
</dbReference>
<proteinExistence type="predicted"/>
<dbReference type="OrthoDB" id="3253621at2759"/>
<sequence length="192" mass="21828">AAAFQFWCPGVYADYHRRLSTLFQRRPDLERIFPRSIFPTAAFNFGPRVCTYKHRDVLNCPYGWCGIHPLGYFDHTRGGHVLLWEAGLMIECPANWWMGIPSGSITHSNSPVGAHETRVSFTQFCPGGLLRYVDNGFRTESEFQEQEPAAYQAMMAQKETRWREGLALLSRYQDILSILGRSGNEASRSSSA</sequence>
<accession>A0A0D2NBA0</accession>
<dbReference type="AlphaFoldDB" id="A0A0D2NBA0"/>
<dbReference type="OMA" id="ENPGIAM"/>
<reference evidence="2" key="1">
    <citation type="submission" date="2014-04" db="EMBL/GenBank/DDBJ databases">
        <title>Evolutionary Origins and Diversification of the Mycorrhizal Mutualists.</title>
        <authorList>
            <consortium name="DOE Joint Genome Institute"/>
            <consortium name="Mycorrhizal Genomics Consortium"/>
            <person name="Kohler A."/>
            <person name="Kuo A."/>
            <person name="Nagy L.G."/>
            <person name="Floudas D."/>
            <person name="Copeland A."/>
            <person name="Barry K.W."/>
            <person name="Cichocki N."/>
            <person name="Veneault-Fourrey C."/>
            <person name="LaButti K."/>
            <person name="Lindquist E.A."/>
            <person name="Lipzen A."/>
            <person name="Lundell T."/>
            <person name="Morin E."/>
            <person name="Murat C."/>
            <person name="Riley R."/>
            <person name="Ohm R."/>
            <person name="Sun H."/>
            <person name="Tunlid A."/>
            <person name="Henrissat B."/>
            <person name="Grigoriev I.V."/>
            <person name="Hibbett D.S."/>
            <person name="Martin F."/>
        </authorList>
    </citation>
    <scope>NUCLEOTIDE SEQUENCE [LARGE SCALE GENOMIC DNA]</scope>
    <source>
        <strain evidence="2">FD-334 SS-4</strain>
    </source>
</reference>
<gene>
    <name evidence="1" type="ORF">HYPSUDRAFT_147730</name>
</gene>
<dbReference type="STRING" id="945553.A0A0D2NBA0"/>
<keyword evidence="2" id="KW-1185">Reference proteome</keyword>
<evidence type="ECO:0000313" key="2">
    <source>
        <dbReference type="Proteomes" id="UP000054270"/>
    </source>
</evidence>
<dbReference type="EMBL" id="KN817621">
    <property type="protein sequence ID" value="KJA16434.1"/>
    <property type="molecule type" value="Genomic_DNA"/>
</dbReference>
<protein>
    <submittedName>
        <fullName evidence="1">Uncharacterized protein</fullName>
    </submittedName>
</protein>
<name>A0A0D2NBA0_HYPSF</name>
<evidence type="ECO:0000313" key="1">
    <source>
        <dbReference type="EMBL" id="KJA16434.1"/>
    </source>
</evidence>
<organism evidence="1 2">
    <name type="scientific">Hypholoma sublateritium (strain FD-334 SS-4)</name>
    <dbReference type="NCBI Taxonomy" id="945553"/>
    <lineage>
        <taxon>Eukaryota</taxon>
        <taxon>Fungi</taxon>
        <taxon>Dikarya</taxon>
        <taxon>Basidiomycota</taxon>
        <taxon>Agaricomycotina</taxon>
        <taxon>Agaricomycetes</taxon>
        <taxon>Agaricomycetidae</taxon>
        <taxon>Agaricales</taxon>
        <taxon>Agaricineae</taxon>
        <taxon>Strophariaceae</taxon>
        <taxon>Hypholoma</taxon>
    </lineage>
</organism>